<dbReference type="EMBL" id="CP004372">
    <property type="protein sequence ID" value="AHM05869.1"/>
    <property type="molecule type" value="Genomic_DNA"/>
</dbReference>
<protein>
    <recommendedName>
        <fullName evidence="3">SnoaL-like domain-containing protein</fullName>
    </recommendedName>
</protein>
<evidence type="ECO:0008006" key="3">
    <source>
        <dbReference type="Google" id="ProtNLM"/>
    </source>
</evidence>
<dbReference type="RefSeq" id="WP_025313469.1">
    <property type="nucleotide sequence ID" value="NZ_CP004372.1"/>
</dbReference>
<dbReference type="Proteomes" id="UP000019593">
    <property type="component" value="Chromosome"/>
</dbReference>
<name>W8RXD3_9RHOB</name>
<evidence type="ECO:0000313" key="1">
    <source>
        <dbReference type="EMBL" id="AHM05869.1"/>
    </source>
</evidence>
<sequence>MAQNAALAIYQDFLDLMGAAVIASDADTFLAHVFLPHRIVTETETIVIETMASSRRHFEGFAAALRGQGADSYARVAKTAVFLSPDRIAGTHDAFISSRGKLVVPRFANEIEIVQRDGIWGSVRTRHYTRFVSWPDILPRMTV</sequence>
<keyword evidence="2" id="KW-1185">Reference proteome</keyword>
<organism evidence="1 2">
    <name type="scientific">Roseicyclus elongatus DSM 19469</name>
    <dbReference type="NCBI Taxonomy" id="1294273"/>
    <lineage>
        <taxon>Bacteria</taxon>
        <taxon>Pseudomonadati</taxon>
        <taxon>Pseudomonadota</taxon>
        <taxon>Alphaproteobacteria</taxon>
        <taxon>Rhodobacterales</taxon>
        <taxon>Roseobacteraceae</taxon>
        <taxon>Roseicyclus</taxon>
    </lineage>
</organism>
<reference evidence="1 2" key="1">
    <citation type="submission" date="2013-03" db="EMBL/GenBank/DDBJ databases">
        <authorList>
            <person name="Fiebig A."/>
            <person name="Goeker M."/>
            <person name="Klenk H.-P.P."/>
        </authorList>
    </citation>
    <scope>NUCLEOTIDE SEQUENCE [LARGE SCALE GENOMIC DNA]</scope>
    <source>
        <strain evidence="2">DSM 19469</strain>
    </source>
</reference>
<proteinExistence type="predicted"/>
<dbReference type="STRING" id="1294273.roselon_03625"/>
<dbReference type="AlphaFoldDB" id="W8RXD3"/>
<dbReference type="KEGG" id="red:roselon_03625"/>
<evidence type="ECO:0000313" key="2">
    <source>
        <dbReference type="Proteomes" id="UP000019593"/>
    </source>
</evidence>
<accession>W8RXD3</accession>
<gene>
    <name evidence="1" type="ORF">roselon_03625</name>
</gene>
<dbReference type="OrthoDB" id="7717972at2"/>
<dbReference type="HOGENOM" id="CLU_1804743_0_0_5"/>